<dbReference type="PANTHER" id="PTHR13318">
    <property type="entry name" value="PARTNER OF PAIRED, ISOFORM B-RELATED"/>
    <property type="match status" value="1"/>
</dbReference>
<reference evidence="3" key="1">
    <citation type="submission" date="2022-04" db="EMBL/GenBank/DDBJ databases">
        <title>Carnegiea gigantea Genome sequencing and assembly v2.</title>
        <authorList>
            <person name="Copetti D."/>
            <person name="Sanderson M.J."/>
            <person name="Burquez A."/>
            <person name="Wojciechowski M.F."/>
        </authorList>
    </citation>
    <scope>NUCLEOTIDE SEQUENCE</scope>
    <source>
        <strain evidence="3">SGP5-SGP5p</strain>
        <tissue evidence="3">Aerial part</tissue>
    </source>
</reference>
<dbReference type="SMART" id="SM00367">
    <property type="entry name" value="LRR_CC"/>
    <property type="match status" value="3"/>
</dbReference>
<dbReference type="GO" id="GO:0005634">
    <property type="term" value="C:nucleus"/>
    <property type="evidence" value="ECO:0007669"/>
    <property type="project" value="TreeGrafter"/>
</dbReference>
<evidence type="ECO:0000259" key="1">
    <source>
        <dbReference type="Pfam" id="PF18511"/>
    </source>
</evidence>
<dbReference type="Pfam" id="PF18511">
    <property type="entry name" value="F-box_5"/>
    <property type="match status" value="1"/>
</dbReference>
<dbReference type="OrthoDB" id="550575at2759"/>
<dbReference type="EMBL" id="JAKOGI010000093">
    <property type="protein sequence ID" value="KAJ8444574.1"/>
    <property type="molecule type" value="Genomic_DNA"/>
</dbReference>
<keyword evidence="4" id="KW-1185">Reference proteome</keyword>
<organism evidence="3 4">
    <name type="scientific">Carnegiea gigantea</name>
    <dbReference type="NCBI Taxonomy" id="171969"/>
    <lineage>
        <taxon>Eukaryota</taxon>
        <taxon>Viridiplantae</taxon>
        <taxon>Streptophyta</taxon>
        <taxon>Embryophyta</taxon>
        <taxon>Tracheophyta</taxon>
        <taxon>Spermatophyta</taxon>
        <taxon>Magnoliopsida</taxon>
        <taxon>eudicotyledons</taxon>
        <taxon>Gunneridae</taxon>
        <taxon>Pentapetalae</taxon>
        <taxon>Caryophyllales</taxon>
        <taxon>Cactineae</taxon>
        <taxon>Cactaceae</taxon>
        <taxon>Cactoideae</taxon>
        <taxon>Echinocereeae</taxon>
        <taxon>Carnegiea</taxon>
    </lineage>
</organism>
<dbReference type="InterPro" id="IPR036047">
    <property type="entry name" value="F-box-like_dom_sf"/>
</dbReference>
<evidence type="ECO:0000313" key="3">
    <source>
        <dbReference type="EMBL" id="KAJ8444574.1"/>
    </source>
</evidence>
<sequence length="733" mass="82280">MAATIHDLPDVILANILSLVSDVRSRNSASLVSRKWLAIERLTRTHLTLRGNVRELLFHLPTCFRSVTHLDLSLLSPWGLSLIPLSLSSSDDDPSFLLSHRLRLAFPSATSLTFYSRSPLTLSLLAPFFPALVEVKLVRWHQRPQIPVGSDFFPLFEKCPRLKALDLSCFYFWTEDLPPALDAYPEIGRNLVSLNLLNSSLAEGFKSHEVISITSACPNLRELRIGCMFDPRYIGFVGDDALLAIPANCKDLRVLHMADISSSQLADFDEEGFGTEDAGFSLQALVGLFSGLGLIEELVLDVCKNVRESWVALEALSSKCPNLRTLKLGHFHEVCKAIESQLDGIALCEGLESLSIRNCADLTDFGLIAVGRGCSRLAKFEVQGCRRITMRGLRTMVCLLKQTLVDVSISGCKYLDASASIQVVEPIRDRIRRLHIDCVWVGEKPENEEELVVQGFDLNEMEGEDEDDMGMSSHCDIEETRMKKRCKFSSDALSWYPTNGGMNMNGFLAKRWDRLEFLSLWIGVGELLTPLANAGLEDCQNLSEIHIKVEGDCREKPKPSQSTFGISSLCRYPKLSKMKLDFGDTIGYALTAPSGHMDLSLWERFFLNGIKNLGLNELDYWPPQDREVNQRSLSLPAAGLLAQCDTLRKLFIHGTAHEHFMMFLIRIPNLRDVQLRGDYYPAPENDMSTEMRVDSCCRFEYKLNARIALRVVGMKNLEKGSRCIDPKTCKLVK</sequence>
<dbReference type="AlphaFoldDB" id="A0A9Q1KJC1"/>
<dbReference type="CDD" id="cd22159">
    <property type="entry name" value="F-box_AtTIR1-like"/>
    <property type="match status" value="1"/>
</dbReference>
<comment type="caution">
    <text evidence="3">The sequence shown here is derived from an EMBL/GenBank/DDBJ whole genome shotgun (WGS) entry which is preliminary data.</text>
</comment>
<dbReference type="GO" id="GO:0031146">
    <property type="term" value="P:SCF-dependent proteasomal ubiquitin-dependent protein catabolic process"/>
    <property type="evidence" value="ECO:0007669"/>
    <property type="project" value="TreeGrafter"/>
</dbReference>
<dbReference type="FunFam" id="1.20.1280.50:FF:000023">
    <property type="entry name" value="F-box/LRR-repeat protein 4"/>
    <property type="match status" value="1"/>
</dbReference>
<dbReference type="Gene3D" id="3.80.10.10">
    <property type="entry name" value="Ribonuclease Inhibitor"/>
    <property type="match status" value="1"/>
</dbReference>
<name>A0A9Q1KJC1_9CARY</name>
<evidence type="ECO:0000313" key="4">
    <source>
        <dbReference type="Proteomes" id="UP001153076"/>
    </source>
</evidence>
<feature type="domain" description="COI1 F-box" evidence="1">
    <location>
        <begin position="8"/>
        <end position="46"/>
    </location>
</feature>
<proteinExistence type="predicted"/>
<dbReference type="Pfam" id="PF25372">
    <property type="entry name" value="DUF7885"/>
    <property type="match status" value="1"/>
</dbReference>
<dbReference type="InterPro" id="IPR041567">
    <property type="entry name" value="COI1_F-box"/>
</dbReference>
<gene>
    <name evidence="3" type="ORF">Cgig2_013853</name>
</gene>
<dbReference type="InterPro" id="IPR006553">
    <property type="entry name" value="Leu-rich_rpt_Cys-con_subtyp"/>
</dbReference>
<dbReference type="GO" id="GO:0019005">
    <property type="term" value="C:SCF ubiquitin ligase complex"/>
    <property type="evidence" value="ECO:0007669"/>
    <property type="project" value="TreeGrafter"/>
</dbReference>
<dbReference type="InterPro" id="IPR057207">
    <property type="entry name" value="FBXL15_LRR"/>
</dbReference>
<dbReference type="SUPFAM" id="SSF52047">
    <property type="entry name" value="RNI-like"/>
    <property type="match status" value="1"/>
</dbReference>
<accession>A0A9Q1KJC1</accession>
<dbReference type="PANTHER" id="PTHR13318:SF148">
    <property type="entry name" value="F-BOX PROTEIN MAX2"/>
    <property type="match status" value="1"/>
</dbReference>
<protein>
    <submittedName>
        <fullName evidence="3">Uncharacterized protein</fullName>
    </submittedName>
</protein>
<evidence type="ECO:0000259" key="2">
    <source>
        <dbReference type="Pfam" id="PF25372"/>
    </source>
</evidence>
<dbReference type="Proteomes" id="UP001153076">
    <property type="component" value="Unassembled WGS sequence"/>
</dbReference>
<dbReference type="Gene3D" id="1.20.1280.50">
    <property type="match status" value="1"/>
</dbReference>
<dbReference type="SUPFAM" id="SSF81383">
    <property type="entry name" value="F-box domain"/>
    <property type="match status" value="1"/>
</dbReference>
<feature type="domain" description="F-box/LRR-repeat protein 15-like leucin rich repeat" evidence="2">
    <location>
        <begin position="314"/>
        <end position="426"/>
    </location>
</feature>
<dbReference type="InterPro" id="IPR032675">
    <property type="entry name" value="LRR_dom_sf"/>
</dbReference>